<comment type="function">
    <text evidence="2">Catalyzes a salvage reaction resulting in the formation of AMP, that is energically less costly than de novo synthesis.</text>
</comment>
<comment type="similarity">
    <text evidence="5">Belongs to the purine/pyrimidine phosphoribosyltransferase family.</text>
</comment>
<dbReference type="GO" id="GO:0005737">
    <property type="term" value="C:cytoplasm"/>
    <property type="evidence" value="ECO:0007669"/>
    <property type="project" value="UniProtKB-SubCell"/>
</dbReference>
<keyword evidence="11" id="KW-0660">Purine salvage</keyword>
<dbReference type="PANTHER" id="PTHR11776">
    <property type="entry name" value="ADENINE PHOSPHORIBOSYLTRANSFERASE"/>
    <property type="match status" value="1"/>
</dbReference>
<protein>
    <recommendedName>
        <fullName evidence="7">adenine phosphoribosyltransferase</fullName>
        <ecNumber evidence="7">2.4.2.7</ecNumber>
    </recommendedName>
</protein>
<evidence type="ECO:0000256" key="9">
    <source>
        <dbReference type="ARBA" id="ARBA00022676"/>
    </source>
</evidence>
<gene>
    <name evidence="13" type="ordered locus">PB2503_08209</name>
</gene>
<evidence type="ECO:0000259" key="12">
    <source>
        <dbReference type="Pfam" id="PF00156"/>
    </source>
</evidence>
<dbReference type="Pfam" id="PF00156">
    <property type="entry name" value="Pribosyltran"/>
    <property type="match status" value="1"/>
</dbReference>
<dbReference type="Proteomes" id="UP000001302">
    <property type="component" value="Chromosome"/>
</dbReference>
<comment type="pathway">
    <text evidence="4">Purine metabolism; AMP biosynthesis via salvage pathway; AMP from adenine: step 1/1.</text>
</comment>
<dbReference type="GO" id="GO:0006166">
    <property type="term" value="P:purine ribonucleoside salvage"/>
    <property type="evidence" value="ECO:0007669"/>
    <property type="project" value="UniProtKB-KW"/>
</dbReference>
<evidence type="ECO:0000313" key="13">
    <source>
        <dbReference type="EMBL" id="ADM09697.1"/>
    </source>
</evidence>
<evidence type="ECO:0000256" key="8">
    <source>
        <dbReference type="ARBA" id="ARBA00022490"/>
    </source>
</evidence>
<keyword evidence="14" id="KW-1185">Reference proteome</keyword>
<dbReference type="eggNOG" id="COG0503">
    <property type="taxonomic scope" value="Bacteria"/>
</dbReference>
<comment type="subcellular location">
    <subcellularLocation>
        <location evidence="3">Cytoplasm</location>
    </subcellularLocation>
</comment>
<comment type="subunit">
    <text evidence="6">Homodimer.</text>
</comment>
<dbReference type="PANTHER" id="PTHR11776:SF7">
    <property type="entry name" value="PHOSPHORIBOSYLTRANSFERASE DOMAIN-CONTAINING PROTEIN"/>
    <property type="match status" value="1"/>
</dbReference>
<name>E0TIB3_PARBH</name>
<dbReference type="EMBL" id="CP002156">
    <property type="protein sequence ID" value="ADM09697.1"/>
    <property type="molecule type" value="Genomic_DNA"/>
</dbReference>
<dbReference type="STRING" id="314260.PB2503_08209"/>
<sequence length="149" mass="15189">MADGPAFAESVARLASPVRAGGYTAIAGIEARGLVFGAAVAAATGLGFVPIRKPGKLPATVLRESYELEYGRDALEIHHDAIAAEAKVFLIDDLLATGGTLLAAATLIERLGGTVGGAGVVVDLPDLGGSRRLAERGIPLHTLVCFEGE</sequence>
<reference evidence="14" key="1">
    <citation type="submission" date="2010-08" db="EMBL/GenBank/DDBJ databases">
        <title>Genome sequence of Parvularcula bermudensis HTCC2503.</title>
        <authorList>
            <person name="Kang D.-M."/>
            <person name="Oh H.-M."/>
            <person name="Cho J.-C."/>
        </authorList>
    </citation>
    <scope>NUCLEOTIDE SEQUENCE [LARGE SCALE GENOMIC DNA]</scope>
    <source>
        <strain evidence="14">ATCC BAA-594 / HTCC2503 / KCTC 12087</strain>
    </source>
</reference>
<organism evidence="13 14">
    <name type="scientific">Parvularcula bermudensis (strain ATCC BAA-594 / HTCC2503 / KCTC 12087)</name>
    <dbReference type="NCBI Taxonomy" id="314260"/>
    <lineage>
        <taxon>Bacteria</taxon>
        <taxon>Pseudomonadati</taxon>
        <taxon>Pseudomonadota</taxon>
        <taxon>Alphaproteobacteria</taxon>
        <taxon>Parvularculales</taxon>
        <taxon>Parvularculaceae</taxon>
        <taxon>Parvularcula</taxon>
    </lineage>
</organism>
<dbReference type="KEGG" id="pbr:PB2503_08209"/>
<proteinExistence type="inferred from homology"/>
<evidence type="ECO:0000256" key="7">
    <source>
        <dbReference type="ARBA" id="ARBA00011893"/>
    </source>
</evidence>
<evidence type="ECO:0000256" key="4">
    <source>
        <dbReference type="ARBA" id="ARBA00004659"/>
    </source>
</evidence>
<dbReference type="Gene3D" id="3.40.50.2020">
    <property type="match status" value="1"/>
</dbReference>
<dbReference type="AlphaFoldDB" id="E0TIB3"/>
<evidence type="ECO:0000256" key="3">
    <source>
        <dbReference type="ARBA" id="ARBA00004496"/>
    </source>
</evidence>
<dbReference type="NCBIfam" id="NF002636">
    <property type="entry name" value="PRK02304.1-5"/>
    <property type="match status" value="1"/>
</dbReference>
<reference evidence="13 14" key="2">
    <citation type="journal article" date="2011" name="J. Bacteriol.">
        <title>Complete genome sequence of strain HTCC2503T of Parvularcula bermudensis, the type species of the order "Parvularculales" in the class Alphaproteobacteria.</title>
        <authorList>
            <person name="Oh H.M."/>
            <person name="Kang I."/>
            <person name="Vergin K.L."/>
            <person name="Kang D."/>
            <person name="Rhee K.H."/>
            <person name="Giovannoni S.J."/>
            <person name="Cho J.C."/>
        </authorList>
    </citation>
    <scope>NUCLEOTIDE SEQUENCE [LARGE SCALE GENOMIC DNA]</scope>
    <source>
        <strain evidence="14">ATCC BAA-594 / HTCC2503 / KCTC 12087</strain>
    </source>
</reference>
<evidence type="ECO:0000256" key="10">
    <source>
        <dbReference type="ARBA" id="ARBA00022679"/>
    </source>
</evidence>
<dbReference type="FunFam" id="3.40.50.2020:FF:000004">
    <property type="entry name" value="Adenine phosphoribosyltransferase"/>
    <property type="match status" value="1"/>
</dbReference>
<dbReference type="NCBIfam" id="NF002634">
    <property type="entry name" value="PRK02304.1-3"/>
    <property type="match status" value="1"/>
</dbReference>
<evidence type="ECO:0000313" key="14">
    <source>
        <dbReference type="Proteomes" id="UP000001302"/>
    </source>
</evidence>
<dbReference type="InterPro" id="IPR029057">
    <property type="entry name" value="PRTase-like"/>
</dbReference>
<dbReference type="SUPFAM" id="SSF53271">
    <property type="entry name" value="PRTase-like"/>
    <property type="match status" value="1"/>
</dbReference>
<keyword evidence="10 13" id="KW-0808">Transferase</keyword>
<comment type="catalytic activity">
    <reaction evidence="1">
        <text>AMP + diphosphate = 5-phospho-alpha-D-ribose 1-diphosphate + adenine</text>
        <dbReference type="Rhea" id="RHEA:16609"/>
        <dbReference type="ChEBI" id="CHEBI:16708"/>
        <dbReference type="ChEBI" id="CHEBI:33019"/>
        <dbReference type="ChEBI" id="CHEBI:58017"/>
        <dbReference type="ChEBI" id="CHEBI:456215"/>
        <dbReference type="EC" id="2.4.2.7"/>
    </reaction>
</comment>
<feature type="domain" description="Phosphoribosyltransferase" evidence="12">
    <location>
        <begin position="3"/>
        <end position="123"/>
    </location>
</feature>
<evidence type="ECO:0000256" key="1">
    <source>
        <dbReference type="ARBA" id="ARBA00000868"/>
    </source>
</evidence>
<evidence type="ECO:0000256" key="6">
    <source>
        <dbReference type="ARBA" id="ARBA00011738"/>
    </source>
</evidence>
<keyword evidence="8" id="KW-0963">Cytoplasm</keyword>
<dbReference type="InterPro" id="IPR050120">
    <property type="entry name" value="Adenine_PRTase"/>
</dbReference>
<accession>E0TIB3</accession>
<evidence type="ECO:0000256" key="11">
    <source>
        <dbReference type="ARBA" id="ARBA00022726"/>
    </source>
</evidence>
<evidence type="ECO:0000256" key="2">
    <source>
        <dbReference type="ARBA" id="ARBA00003968"/>
    </source>
</evidence>
<keyword evidence="9 13" id="KW-0328">Glycosyltransferase</keyword>
<dbReference type="CDD" id="cd06223">
    <property type="entry name" value="PRTases_typeI"/>
    <property type="match status" value="1"/>
</dbReference>
<evidence type="ECO:0000256" key="5">
    <source>
        <dbReference type="ARBA" id="ARBA00008391"/>
    </source>
</evidence>
<dbReference type="InterPro" id="IPR000836">
    <property type="entry name" value="PRTase_dom"/>
</dbReference>
<dbReference type="GO" id="GO:0003999">
    <property type="term" value="F:adenine phosphoribosyltransferase activity"/>
    <property type="evidence" value="ECO:0007669"/>
    <property type="project" value="UniProtKB-EC"/>
</dbReference>
<dbReference type="EC" id="2.4.2.7" evidence="7"/>
<dbReference type="HOGENOM" id="CLU_063339_3_0_5"/>